<sequence>MRFRREQSPRTQPLLLFGLVIGALVLWDCWWQLYWKAPLTNDASARPQLLPQQWFTRTRTGQLRSLAQEYLSPWLLLGIPRTMLDAAEVPFHGAGVHIRVPVNLSASKREPYILYRVLDHFPQTYRDQRLRWILQLTLDALPLPPGTEFYVNLGDCPRSTADSSGRAAFAGMPIFSFRTGAAYIDIPIPDPAEYGAYGNYQLVDRSSRETRHDDLNGSDEDAGGASIRSDEAMRGTAASTSADWKHRDARAFFRGVTSAFEHHDGNEVADVRIQLHVLASRHPDLFDAGVVAFTKFENSSLALSPAAYNTARVPETPMEQRYPPLLPRTPLSSMQRYRYVLDVDGGLGSSRKRSILLSSGAVPLFQQSPWKQWYEPLLVPNVHYLPVDRWLRNLTKIVRLLHHQDREAQRIAIRASTFARHYLSYEVAVSYYRILLLQYAQLLQPRRETNGELRDAQVPWHHCAQRPGLRNGPMGCWRGWFVYRSGDALPFGCSYRRDRTPTHQCWRTLPRDPSMITLFSPWNASGSPWLRQEKRGIHESYPTEASAG</sequence>
<organism evidence="6 7">
    <name type="scientific">Cyanidioschyzon merolae (strain NIES-3377 / 10D)</name>
    <name type="common">Unicellular red alga</name>
    <dbReference type="NCBI Taxonomy" id="280699"/>
    <lineage>
        <taxon>Eukaryota</taxon>
        <taxon>Rhodophyta</taxon>
        <taxon>Bangiophyceae</taxon>
        <taxon>Cyanidiales</taxon>
        <taxon>Cyanidiaceae</taxon>
        <taxon>Cyanidioschyzon</taxon>
    </lineage>
</organism>
<dbReference type="HOGENOM" id="CLU_497294_0_0_1"/>
<keyword evidence="2" id="KW-0808">Transferase</keyword>
<dbReference type="KEGG" id="cme:CYME_CMI048C"/>
<feature type="transmembrane region" description="Helical" evidence="4">
    <location>
        <begin position="12"/>
        <end position="35"/>
    </location>
</feature>
<dbReference type="AlphaFoldDB" id="M1VBZ2"/>
<dbReference type="Proteomes" id="UP000007014">
    <property type="component" value="Chromosome 9"/>
</dbReference>
<feature type="region of interest" description="Disordered" evidence="3">
    <location>
        <begin position="209"/>
        <end position="241"/>
    </location>
</feature>
<dbReference type="SMART" id="SM00672">
    <property type="entry name" value="CAP10"/>
    <property type="match status" value="1"/>
</dbReference>
<evidence type="ECO:0000256" key="1">
    <source>
        <dbReference type="ARBA" id="ARBA00010118"/>
    </source>
</evidence>
<evidence type="ECO:0000256" key="2">
    <source>
        <dbReference type="ARBA" id="ARBA00022679"/>
    </source>
</evidence>
<evidence type="ECO:0000256" key="3">
    <source>
        <dbReference type="SAM" id="MobiDB-lite"/>
    </source>
</evidence>
<reference evidence="6 7" key="1">
    <citation type="journal article" date="2004" name="Nature">
        <title>Genome sequence of the ultrasmall unicellular red alga Cyanidioschyzon merolae 10D.</title>
        <authorList>
            <person name="Matsuzaki M."/>
            <person name="Misumi O."/>
            <person name="Shin-i T."/>
            <person name="Maruyama S."/>
            <person name="Takahara M."/>
            <person name="Miyagishima S."/>
            <person name="Mori T."/>
            <person name="Nishida K."/>
            <person name="Yagisawa F."/>
            <person name="Nishida K."/>
            <person name="Yoshida Y."/>
            <person name="Nishimura Y."/>
            <person name="Nakao S."/>
            <person name="Kobayashi T."/>
            <person name="Momoyama Y."/>
            <person name="Higashiyama T."/>
            <person name="Minoda A."/>
            <person name="Sano M."/>
            <person name="Nomoto H."/>
            <person name="Oishi K."/>
            <person name="Hayashi H."/>
            <person name="Ohta F."/>
            <person name="Nishizaka S."/>
            <person name="Haga S."/>
            <person name="Miura S."/>
            <person name="Morishita T."/>
            <person name="Kabeya Y."/>
            <person name="Terasawa K."/>
            <person name="Suzuki Y."/>
            <person name="Ishii Y."/>
            <person name="Asakawa S."/>
            <person name="Takano H."/>
            <person name="Ohta N."/>
            <person name="Kuroiwa H."/>
            <person name="Tanaka K."/>
            <person name="Shimizu N."/>
            <person name="Sugano S."/>
            <person name="Sato N."/>
            <person name="Nozaki H."/>
            <person name="Ogasawara N."/>
            <person name="Kohara Y."/>
            <person name="Kuroiwa T."/>
        </authorList>
    </citation>
    <scope>NUCLEOTIDE SEQUENCE [LARGE SCALE GENOMIC DNA]</scope>
    <source>
        <strain evidence="6 7">10D</strain>
    </source>
</reference>
<dbReference type="eggNOG" id="KOG2458">
    <property type="taxonomic scope" value="Eukaryota"/>
</dbReference>
<dbReference type="InterPro" id="IPR051091">
    <property type="entry name" value="O-Glucosyltr/Glycosyltrsf_90"/>
</dbReference>
<dbReference type="GeneID" id="16993875"/>
<reference evidence="6 7" key="2">
    <citation type="journal article" date="2007" name="BMC Biol.">
        <title>A 100%-complete sequence reveals unusually simple genomic features in the hot-spring red alga Cyanidioschyzon merolae.</title>
        <authorList>
            <person name="Nozaki H."/>
            <person name="Takano H."/>
            <person name="Misumi O."/>
            <person name="Terasawa K."/>
            <person name="Matsuzaki M."/>
            <person name="Maruyama S."/>
            <person name="Nishida K."/>
            <person name="Yagisawa F."/>
            <person name="Yoshida Y."/>
            <person name="Fujiwara T."/>
            <person name="Takio S."/>
            <person name="Tamura K."/>
            <person name="Chung S.J."/>
            <person name="Nakamura S."/>
            <person name="Kuroiwa H."/>
            <person name="Tanaka K."/>
            <person name="Sato N."/>
            <person name="Kuroiwa T."/>
        </authorList>
    </citation>
    <scope>NUCLEOTIDE SEQUENCE [LARGE SCALE GENOMIC DNA]</scope>
    <source>
        <strain evidence="6 7">10D</strain>
    </source>
</reference>
<dbReference type="OrthoDB" id="2012053at2759"/>
<evidence type="ECO:0000256" key="4">
    <source>
        <dbReference type="SAM" id="Phobius"/>
    </source>
</evidence>
<keyword evidence="4" id="KW-0472">Membrane</keyword>
<protein>
    <recommendedName>
        <fullName evidence="5">Glycosyl transferase CAP10 domain-containing protein</fullName>
    </recommendedName>
</protein>
<feature type="domain" description="Glycosyl transferase CAP10" evidence="5">
    <location>
        <begin position="145"/>
        <end position="446"/>
    </location>
</feature>
<evidence type="ECO:0000259" key="5">
    <source>
        <dbReference type="SMART" id="SM00672"/>
    </source>
</evidence>
<dbReference type="GO" id="GO:0016740">
    <property type="term" value="F:transferase activity"/>
    <property type="evidence" value="ECO:0007669"/>
    <property type="project" value="UniProtKB-KW"/>
</dbReference>
<dbReference type="EMBL" id="AP006491">
    <property type="protein sequence ID" value="BAM79952.1"/>
    <property type="molecule type" value="Genomic_DNA"/>
</dbReference>
<dbReference type="Pfam" id="PF05686">
    <property type="entry name" value="Glyco_transf_90"/>
    <property type="match status" value="1"/>
</dbReference>
<comment type="similarity">
    <text evidence="1">Belongs to the glycosyltransferase 90 family.</text>
</comment>
<accession>M1VBZ2</accession>
<keyword evidence="4" id="KW-0812">Transmembrane</keyword>
<gene>
    <name evidence="6" type="ORF">CYME_CMI048C</name>
</gene>
<dbReference type="PANTHER" id="PTHR12203:SF35">
    <property type="entry name" value="PROTEIN O-GLUCOSYLTRANSFERASE 1"/>
    <property type="match status" value="1"/>
</dbReference>
<keyword evidence="4" id="KW-1133">Transmembrane helix</keyword>
<keyword evidence="7" id="KW-1185">Reference proteome</keyword>
<dbReference type="PANTHER" id="PTHR12203">
    <property type="entry name" value="KDEL LYS-ASP-GLU-LEU CONTAINING - RELATED"/>
    <property type="match status" value="1"/>
</dbReference>
<dbReference type="RefSeq" id="XP_005536238.1">
    <property type="nucleotide sequence ID" value="XM_005536181.1"/>
</dbReference>
<evidence type="ECO:0000313" key="6">
    <source>
        <dbReference type="EMBL" id="BAM79952.1"/>
    </source>
</evidence>
<dbReference type="InterPro" id="IPR006598">
    <property type="entry name" value="CAP10"/>
</dbReference>
<name>M1VBZ2_CYAM1</name>
<proteinExistence type="inferred from homology"/>
<evidence type="ECO:0000313" key="7">
    <source>
        <dbReference type="Proteomes" id="UP000007014"/>
    </source>
</evidence>
<dbReference type="Gramene" id="CMI048CT">
    <property type="protein sequence ID" value="CMI048CT"/>
    <property type="gene ID" value="CMI048C"/>
</dbReference>